<gene>
    <name evidence="4" type="ORF">SAMN04488113_102164</name>
</gene>
<dbReference type="EMBL" id="FNYW01000002">
    <property type="protein sequence ID" value="SEI53991.1"/>
    <property type="molecule type" value="Genomic_DNA"/>
</dbReference>
<dbReference type="RefSeq" id="WP_177170455.1">
    <property type="nucleotide sequence ID" value="NZ_FNYW01000002.1"/>
</dbReference>
<sequence length="308" mass="36162">MSKPLVSIIVPTYNVEKYIKECMDSLLAQTYPNKEIIVLDDASTDKTVSLLEAYTNKIELIKNIENKGQGRRRNQGFKQAKGKYIYFMDADDWLEKVAITALVAQAEKTNAELVRFNGTVFYEDEQAQIKEGNYNFSKTLTHKEVYTGEAALDKNRKTFSPSPCLYLVKKELIDKHNVSFVEGALHEDEYFTTLLFARTQKMTYLNKDYYHRRYRTASTMTEETEEHKLKSFDSYLKVFKALDEELRKFDYSNTQKQFIKRQLLSIYNGLIQSDIQLEMKNQLTTLECITMKDKVFLIMARLKQRFFK</sequence>
<reference evidence="5" key="1">
    <citation type="submission" date="2016-10" db="EMBL/GenBank/DDBJ databases">
        <authorList>
            <person name="Varghese N."/>
            <person name="Submissions S."/>
        </authorList>
    </citation>
    <scope>NUCLEOTIDE SEQUENCE [LARGE SCALE GENOMIC DNA]</scope>
    <source>
        <strain evidence="5">DSM 25751</strain>
    </source>
</reference>
<dbReference type="PANTHER" id="PTHR22916">
    <property type="entry name" value="GLYCOSYLTRANSFERASE"/>
    <property type="match status" value="1"/>
</dbReference>
<protein>
    <submittedName>
        <fullName evidence="4">Glycosyltransferase involved in cell wall bisynthesis</fullName>
    </submittedName>
</protein>
<dbReference type="InterPro" id="IPR001173">
    <property type="entry name" value="Glyco_trans_2-like"/>
</dbReference>
<name>A0A1H6RDW2_9LACT</name>
<organism evidence="4 5">
    <name type="scientific">Alkalibacterium gilvum</name>
    <dbReference type="NCBI Taxonomy" id="1130080"/>
    <lineage>
        <taxon>Bacteria</taxon>
        <taxon>Bacillati</taxon>
        <taxon>Bacillota</taxon>
        <taxon>Bacilli</taxon>
        <taxon>Lactobacillales</taxon>
        <taxon>Carnobacteriaceae</taxon>
        <taxon>Alkalibacterium</taxon>
    </lineage>
</organism>
<feature type="domain" description="Glycosyltransferase 2-like" evidence="3">
    <location>
        <begin position="7"/>
        <end position="173"/>
    </location>
</feature>
<dbReference type="Pfam" id="PF00535">
    <property type="entry name" value="Glycos_transf_2"/>
    <property type="match status" value="1"/>
</dbReference>
<evidence type="ECO:0000256" key="2">
    <source>
        <dbReference type="ARBA" id="ARBA00022679"/>
    </source>
</evidence>
<evidence type="ECO:0000313" key="4">
    <source>
        <dbReference type="EMBL" id="SEI53991.1"/>
    </source>
</evidence>
<evidence type="ECO:0000256" key="1">
    <source>
        <dbReference type="ARBA" id="ARBA00022676"/>
    </source>
</evidence>
<dbReference type="CDD" id="cd00761">
    <property type="entry name" value="Glyco_tranf_GTA_type"/>
    <property type="match status" value="1"/>
</dbReference>
<dbReference type="STRING" id="1130080.SAMN04488113_102164"/>
<dbReference type="PANTHER" id="PTHR22916:SF51">
    <property type="entry name" value="GLYCOSYLTRANSFERASE EPSH-RELATED"/>
    <property type="match status" value="1"/>
</dbReference>
<dbReference type="GO" id="GO:0016757">
    <property type="term" value="F:glycosyltransferase activity"/>
    <property type="evidence" value="ECO:0007669"/>
    <property type="project" value="UniProtKB-KW"/>
</dbReference>
<dbReference type="Proteomes" id="UP000198564">
    <property type="component" value="Unassembled WGS sequence"/>
</dbReference>
<keyword evidence="1" id="KW-0328">Glycosyltransferase</keyword>
<keyword evidence="5" id="KW-1185">Reference proteome</keyword>
<accession>A0A1H6RDW2</accession>
<dbReference type="SUPFAM" id="SSF53448">
    <property type="entry name" value="Nucleotide-diphospho-sugar transferases"/>
    <property type="match status" value="1"/>
</dbReference>
<evidence type="ECO:0000259" key="3">
    <source>
        <dbReference type="Pfam" id="PF00535"/>
    </source>
</evidence>
<dbReference type="InterPro" id="IPR029044">
    <property type="entry name" value="Nucleotide-diphossugar_trans"/>
</dbReference>
<proteinExistence type="predicted"/>
<keyword evidence="2 4" id="KW-0808">Transferase</keyword>
<dbReference type="Gene3D" id="3.90.550.10">
    <property type="entry name" value="Spore Coat Polysaccharide Biosynthesis Protein SpsA, Chain A"/>
    <property type="match status" value="1"/>
</dbReference>
<dbReference type="AlphaFoldDB" id="A0A1H6RDW2"/>
<evidence type="ECO:0000313" key="5">
    <source>
        <dbReference type="Proteomes" id="UP000198564"/>
    </source>
</evidence>